<comment type="caution">
    <text evidence="1">The sequence shown here is derived from an EMBL/GenBank/DDBJ whole genome shotgun (WGS) entry which is preliminary data.</text>
</comment>
<evidence type="ECO:0000313" key="2">
    <source>
        <dbReference type="Proteomes" id="UP000321513"/>
    </source>
</evidence>
<dbReference type="OrthoDB" id="1406894at2"/>
<dbReference type="Gene3D" id="3.40.50.2000">
    <property type="entry name" value="Glycogen Phosphorylase B"/>
    <property type="match status" value="1"/>
</dbReference>
<evidence type="ECO:0008006" key="3">
    <source>
        <dbReference type="Google" id="ProtNLM"/>
    </source>
</evidence>
<proteinExistence type="predicted"/>
<dbReference type="RefSeq" id="WP_147201589.1">
    <property type="nucleotide sequence ID" value="NZ_BJYT01000001.1"/>
</dbReference>
<protein>
    <recommendedName>
        <fullName evidence="3">Glycosyl transferase family 1 domain-containing protein</fullName>
    </recommendedName>
</protein>
<dbReference type="AlphaFoldDB" id="A0A512B6P4"/>
<gene>
    <name evidence="1" type="ORF">SAE01_01210</name>
</gene>
<dbReference type="Proteomes" id="UP000321513">
    <property type="component" value="Unassembled WGS sequence"/>
</dbReference>
<accession>A0A512B6P4</accession>
<sequence length="402" mass="45643">MKIVLITTGQPSVNPRVVKEADALTSAGHDVIVLFSFWIQWANEADVKLLSHVKWAYKLIGGSPNKNKAIYFFTRARFLICKELNKKFGNKHWFAERAQARCFNELLQAAQSLKATWYIGHNLGALAVAVIAAEFQDASAGFDFEDYHREENTDMLQYEHQRIVYLEEKYIPRLNYVSTASSLITAKVKQHFPFFSKPLITLLNCFSLAQQPSFNQKADNDNTLNLFWFSQTVGTNRGLELVLNALKALNDESIFLTLVGRCTTETKESFQRMAGGAKRNIHFAGIVEPVKIINIAATMDIGLALEPSIPINRDICLTNKIFTYLLAGNAVILSDTSMQKLFNEKYNIGQCIEGNQALSLAEKIKTYKNKKILNAQRQHNYQLAHQLFNWEHESKKLLQLLS</sequence>
<dbReference type="SUPFAM" id="SSF53756">
    <property type="entry name" value="UDP-Glycosyltransferase/glycogen phosphorylase"/>
    <property type="match status" value="1"/>
</dbReference>
<evidence type="ECO:0000313" key="1">
    <source>
        <dbReference type="EMBL" id="GEO07625.1"/>
    </source>
</evidence>
<dbReference type="EMBL" id="BJYT01000001">
    <property type="protein sequence ID" value="GEO07625.1"/>
    <property type="molecule type" value="Genomic_DNA"/>
</dbReference>
<organism evidence="1 2">
    <name type="scientific">Segetibacter aerophilus</name>
    <dbReference type="NCBI Taxonomy" id="670293"/>
    <lineage>
        <taxon>Bacteria</taxon>
        <taxon>Pseudomonadati</taxon>
        <taxon>Bacteroidota</taxon>
        <taxon>Chitinophagia</taxon>
        <taxon>Chitinophagales</taxon>
        <taxon>Chitinophagaceae</taxon>
        <taxon>Segetibacter</taxon>
    </lineage>
</organism>
<keyword evidence="2" id="KW-1185">Reference proteome</keyword>
<name>A0A512B6P4_9BACT</name>
<reference evidence="1 2" key="1">
    <citation type="submission" date="2019-07" db="EMBL/GenBank/DDBJ databases">
        <title>Whole genome shotgun sequence of Segetibacter aerophilus NBRC 106135.</title>
        <authorList>
            <person name="Hosoyama A."/>
            <person name="Uohara A."/>
            <person name="Ohji S."/>
            <person name="Ichikawa N."/>
        </authorList>
    </citation>
    <scope>NUCLEOTIDE SEQUENCE [LARGE SCALE GENOMIC DNA]</scope>
    <source>
        <strain evidence="1 2">NBRC 106135</strain>
    </source>
</reference>